<gene>
    <name evidence="1" type="ORF">RRG08_032360</name>
</gene>
<dbReference type="EMBL" id="JAWDGP010001865">
    <property type="protein sequence ID" value="KAK3787404.1"/>
    <property type="molecule type" value="Genomic_DNA"/>
</dbReference>
<proteinExistence type="predicted"/>
<sequence length="127" mass="13648">MLSCSELVGISLSYGNFIVFTSWTTTIRKKQNVQILSNLALPGDVGILGELRGDQHLNKARCSCPEGLPGVGSTSLSCSKLLDLSLKLHRILLQQVSTSLETNALRPQSSTVAQSEVISGRLSSQFT</sequence>
<dbReference type="AlphaFoldDB" id="A0AAE1AGI3"/>
<name>A0AAE1AGI3_9GAST</name>
<evidence type="ECO:0000313" key="1">
    <source>
        <dbReference type="EMBL" id="KAK3787404.1"/>
    </source>
</evidence>
<accession>A0AAE1AGI3</accession>
<dbReference type="Proteomes" id="UP001283361">
    <property type="component" value="Unassembled WGS sequence"/>
</dbReference>
<comment type="caution">
    <text evidence="1">The sequence shown here is derived from an EMBL/GenBank/DDBJ whole genome shotgun (WGS) entry which is preliminary data.</text>
</comment>
<protein>
    <submittedName>
        <fullName evidence="1">Uncharacterized protein</fullName>
    </submittedName>
</protein>
<keyword evidence="2" id="KW-1185">Reference proteome</keyword>
<organism evidence="1 2">
    <name type="scientific">Elysia crispata</name>
    <name type="common">lettuce slug</name>
    <dbReference type="NCBI Taxonomy" id="231223"/>
    <lineage>
        <taxon>Eukaryota</taxon>
        <taxon>Metazoa</taxon>
        <taxon>Spiralia</taxon>
        <taxon>Lophotrochozoa</taxon>
        <taxon>Mollusca</taxon>
        <taxon>Gastropoda</taxon>
        <taxon>Heterobranchia</taxon>
        <taxon>Euthyneura</taxon>
        <taxon>Panpulmonata</taxon>
        <taxon>Sacoglossa</taxon>
        <taxon>Placobranchoidea</taxon>
        <taxon>Plakobranchidae</taxon>
        <taxon>Elysia</taxon>
    </lineage>
</organism>
<evidence type="ECO:0000313" key="2">
    <source>
        <dbReference type="Proteomes" id="UP001283361"/>
    </source>
</evidence>
<reference evidence="1" key="1">
    <citation type="journal article" date="2023" name="G3 (Bethesda)">
        <title>A reference genome for the long-term kleptoplast-retaining sea slug Elysia crispata morphotype clarki.</title>
        <authorList>
            <person name="Eastman K.E."/>
            <person name="Pendleton A.L."/>
            <person name="Shaikh M.A."/>
            <person name="Suttiyut T."/>
            <person name="Ogas R."/>
            <person name="Tomko P."/>
            <person name="Gavelis G."/>
            <person name="Widhalm J.R."/>
            <person name="Wisecaver J.H."/>
        </authorList>
    </citation>
    <scope>NUCLEOTIDE SEQUENCE</scope>
    <source>
        <strain evidence="1">ECLA1</strain>
    </source>
</reference>